<evidence type="ECO:0008006" key="5">
    <source>
        <dbReference type="Google" id="ProtNLM"/>
    </source>
</evidence>
<dbReference type="Proteomes" id="UP000011531">
    <property type="component" value="Unassembled WGS sequence"/>
</dbReference>
<evidence type="ECO:0000313" key="4">
    <source>
        <dbReference type="Proteomes" id="UP000011531"/>
    </source>
</evidence>
<feature type="transmembrane region" description="Helical" evidence="2">
    <location>
        <begin position="72"/>
        <end position="95"/>
    </location>
</feature>
<feature type="compositionally biased region" description="Pro residues" evidence="1">
    <location>
        <begin position="1"/>
        <end position="18"/>
    </location>
</feature>
<gene>
    <name evidence="3" type="ORF">C492_22292</name>
</gene>
<organism evidence="3 4">
    <name type="scientific">Natronococcus jeotgali DSM 18795</name>
    <dbReference type="NCBI Taxonomy" id="1227498"/>
    <lineage>
        <taxon>Archaea</taxon>
        <taxon>Methanobacteriati</taxon>
        <taxon>Methanobacteriota</taxon>
        <taxon>Stenosarchaea group</taxon>
        <taxon>Halobacteria</taxon>
        <taxon>Halobacteriales</taxon>
        <taxon>Natrialbaceae</taxon>
        <taxon>Natronococcus</taxon>
    </lineage>
</organism>
<accession>L9WME5</accession>
<keyword evidence="2" id="KW-1133">Transmembrane helix</keyword>
<dbReference type="Pfam" id="PF17647">
    <property type="entry name" value="DUF5518"/>
    <property type="match status" value="1"/>
</dbReference>
<sequence length="135" mass="13409">MAPNDPPPTLENSTPPPVDEQDPGRDTSTALNAVIGGVVGIVLSFVPLSPVLGGTVAGYLEGGDTDDGLKVGAFAGLVALLPIALVGFFVLVLLVGGTPAAFGILGLVGLFFVAIYTVGLGALGGAIGVYVEDEF</sequence>
<dbReference type="OrthoDB" id="341846at2157"/>
<dbReference type="EMBL" id="AOIA01000167">
    <property type="protein sequence ID" value="ELY50552.1"/>
    <property type="molecule type" value="Genomic_DNA"/>
</dbReference>
<evidence type="ECO:0000256" key="1">
    <source>
        <dbReference type="SAM" id="MobiDB-lite"/>
    </source>
</evidence>
<keyword evidence="4" id="KW-1185">Reference proteome</keyword>
<dbReference type="InterPro" id="IPR040493">
    <property type="entry name" value="DUF5518"/>
</dbReference>
<dbReference type="RefSeq" id="WP_008427562.1">
    <property type="nucleotide sequence ID" value="NZ_AOIA01000167.1"/>
</dbReference>
<dbReference type="AlphaFoldDB" id="L9WME5"/>
<comment type="caution">
    <text evidence="3">The sequence shown here is derived from an EMBL/GenBank/DDBJ whole genome shotgun (WGS) entry which is preliminary data.</text>
</comment>
<keyword evidence="2" id="KW-0812">Transmembrane</keyword>
<name>L9WME5_9EURY</name>
<feature type="region of interest" description="Disordered" evidence="1">
    <location>
        <begin position="1"/>
        <end position="26"/>
    </location>
</feature>
<protein>
    <recommendedName>
        <fullName evidence="5">DUF5518 domain-containing protein</fullName>
    </recommendedName>
</protein>
<feature type="transmembrane region" description="Helical" evidence="2">
    <location>
        <begin position="101"/>
        <end position="131"/>
    </location>
</feature>
<reference evidence="3 4" key="1">
    <citation type="journal article" date="2014" name="PLoS Genet.">
        <title>Phylogenetically driven sequencing of extremely halophilic archaea reveals strategies for static and dynamic osmo-response.</title>
        <authorList>
            <person name="Becker E.A."/>
            <person name="Seitzer P.M."/>
            <person name="Tritt A."/>
            <person name="Larsen D."/>
            <person name="Krusor M."/>
            <person name="Yao A.I."/>
            <person name="Wu D."/>
            <person name="Madern D."/>
            <person name="Eisen J.A."/>
            <person name="Darling A.E."/>
            <person name="Facciotti M.T."/>
        </authorList>
    </citation>
    <scope>NUCLEOTIDE SEQUENCE [LARGE SCALE GENOMIC DNA]</scope>
    <source>
        <strain evidence="3 4">DSM 18795</strain>
    </source>
</reference>
<evidence type="ECO:0000256" key="2">
    <source>
        <dbReference type="SAM" id="Phobius"/>
    </source>
</evidence>
<dbReference type="STRING" id="1227498.C492_22292"/>
<proteinExistence type="predicted"/>
<keyword evidence="2" id="KW-0472">Membrane</keyword>
<evidence type="ECO:0000313" key="3">
    <source>
        <dbReference type="EMBL" id="ELY50552.1"/>
    </source>
</evidence>
<feature type="transmembrane region" description="Helical" evidence="2">
    <location>
        <begin position="33"/>
        <end position="60"/>
    </location>
</feature>